<dbReference type="InterPro" id="IPR029058">
    <property type="entry name" value="AB_hydrolase_fold"/>
</dbReference>
<evidence type="ECO:0000259" key="2">
    <source>
        <dbReference type="Pfam" id="PF00975"/>
    </source>
</evidence>
<organism evidence="3 4">
    <name type="scientific">Paenibacillus haidiansis</name>
    <dbReference type="NCBI Taxonomy" id="1574488"/>
    <lineage>
        <taxon>Bacteria</taxon>
        <taxon>Bacillati</taxon>
        <taxon>Bacillota</taxon>
        <taxon>Bacilli</taxon>
        <taxon>Bacillales</taxon>
        <taxon>Paenibacillaceae</taxon>
        <taxon>Paenibacillus</taxon>
    </lineage>
</organism>
<protein>
    <submittedName>
        <fullName evidence="3">Alpha/beta fold hydrolase</fullName>
    </submittedName>
</protein>
<evidence type="ECO:0000313" key="3">
    <source>
        <dbReference type="EMBL" id="MEF2965230.1"/>
    </source>
</evidence>
<dbReference type="Proteomes" id="UP001306950">
    <property type="component" value="Unassembled WGS sequence"/>
</dbReference>
<dbReference type="GO" id="GO:0016787">
    <property type="term" value="F:hydrolase activity"/>
    <property type="evidence" value="ECO:0007669"/>
    <property type="project" value="UniProtKB-KW"/>
</dbReference>
<dbReference type="SUPFAM" id="SSF53474">
    <property type="entry name" value="alpha/beta-Hydrolases"/>
    <property type="match status" value="1"/>
</dbReference>
<reference evidence="3 4" key="1">
    <citation type="submission" date="2024-02" db="EMBL/GenBank/DDBJ databases">
        <title>A nitrogen-fixing paenibacillus bacterium.</title>
        <authorList>
            <person name="Zhang W.L."/>
            <person name="Chen S.F."/>
        </authorList>
    </citation>
    <scope>NUCLEOTIDE SEQUENCE [LARGE SCALE GENOMIC DNA]</scope>
    <source>
        <strain evidence="3 4">M1</strain>
    </source>
</reference>
<comment type="similarity">
    <text evidence="1">Belongs to the thioesterase family.</text>
</comment>
<dbReference type="Gene3D" id="3.40.50.1820">
    <property type="entry name" value="alpha/beta hydrolase"/>
    <property type="match status" value="1"/>
</dbReference>
<name>A0ABU7VN85_9BACL</name>
<dbReference type="RefSeq" id="WP_331845467.1">
    <property type="nucleotide sequence ID" value="NZ_JAZHPZ010000002.1"/>
</dbReference>
<evidence type="ECO:0000256" key="1">
    <source>
        <dbReference type="ARBA" id="ARBA00007169"/>
    </source>
</evidence>
<keyword evidence="4" id="KW-1185">Reference proteome</keyword>
<dbReference type="Pfam" id="PF00975">
    <property type="entry name" value="Thioesterase"/>
    <property type="match status" value="1"/>
</dbReference>
<evidence type="ECO:0000313" key="4">
    <source>
        <dbReference type="Proteomes" id="UP001306950"/>
    </source>
</evidence>
<dbReference type="PANTHER" id="PTHR11487">
    <property type="entry name" value="THIOESTERASE"/>
    <property type="match status" value="1"/>
</dbReference>
<gene>
    <name evidence="3" type="ORF">V3851_05235</name>
</gene>
<dbReference type="InterPro" id="IPR012223">
    <property type="entry name" value="TEII"/>
</dbReference>
<accession>A0ABU7VN85</accession>
<dbReference type="InterPro" id="IPR001031">
    <property type="entry name" value="Thioesterase"/>
</dbReference>
<feature type="domain" description="Thioesterase" evidence="2">
    <location>
        <begin position="2"/>
        <end position="226"/>
    </location>
</feature>
<keyword evidence="3" id="KW-0378">Hydrolase</keyword>
<sequence length="231" mass="25855">MKLFCLPYAGGSAVSIYNPWKAKLADADIDVIPVELPGRGRRIREACLSSLREMVEDSCITVAENCGDEPYGLFGYSMGALIAYELYYTLKCQGFNTPARMLLAAKSPPDVQVKRRLHELPDEAFKREICKLGGTPPAVLDDPELAEIFLPVLRADYTALENYEFRPYKEKLRADVSILYGMDDDTTEDNIGGWDRFAANPCRFYAFSGGHFFIKEETAILNEIRAIAGTK</sequence>
<dbReference type="EMBL" id="JAZHPZ010000002">
    <property type="protein sequence ID" value="MEF2965230.1"/>
    <property type="molecule type" value="Genomic_DNA"/>
</dbReference>
<comment type="caution">
    <text evidence="3">The sequence shown here is derived from an EMBL/GenBank/DDBJ whole genome shotgun (WGS) entry which is preliminary data.</text>
</comment>
<proteinExistence type="inferred from homology"/>
<dbReference type="PANTHER" id="PTHR11487:SF0">
    <property type="entry name" value="S-ACYL FATTY ACID SYNTHASE THIOESTERASE, MEDIUM CHAIN"/>
    <property type="match status" value="1"/>
</dbReference>